<evidence type="ECO:0000313" key="2">
    <source>
        <dbReference type="EMBL" id="MFH5245389.1"/>
    </source>
</evidence>
<comment type="caution">
    <text evidence="1">The sequence shown here is derived from an EMBL/GenBank/DDBJ whole genome shotgun (WGS) entry which is preliminary data.</text>
</comment>
<proteinExistence type="predicted"/>
<gene>
    <name evidence="2" type="ORF">ACHIPV_26440</name>
    <name evidence="1" type="ORF">ACHIRB_16780</name>
</gene>
<organism evidence="1 4">
    <name type="scientific">Antrihabitans spumae</name>
    <dbReference type="NCBI Taxonomy" id="3373370"/>
    <lineage>
        <taxon>Bacteria</taxon>
        <taxon>Bacillati</taxon>
        <taxon>Actinomycetota</taxon>
        <taxon>Actinomycetes</taxon>
        <taxon>Mycobacteriales</taxon>
        <taxon>Nocardiaceae</taxon>
        <taxon>Antrihabitans</taxon>
    </lineage>
</organism>
<evidence type="ECO:0000313" key="1">
    <source>
        <dbReference type="EMBL" id="MFH5230220.1"/>
    </source>
</evidence>
<evidence type="ECO:0000313" key="4">
    <source>
        <dbReference type="Proteomes" id="UP001609219"/>
    </source>
</evidence>
<protein>
    <submittedName>
        <fullName evidence="1">Uncharacterized protein</fullName>
    </submittedName>
</protein>
<evidence type="ECO:0000313" key="3">
    <source>
        <dbReference type="Proteomes" id="UP001609176"/>
    </source>
</evidence>
<dbReference type="RefSeq" id="WP_395126229.1">
    <property type="nucleotide sequence ID" value="NZ_JBIMSN010000065.1"/>
</dbReference>
<keyword evidence="4" id="KW-1185">Reference proteome</keyword>
<name>A0ABW7KA26_9NOCA</name>
<dbReference type="Proteomes" id="UP001609176">
    <property type="component" value="Unassembled WGS sequence"/>
</dbReference>
<sequence>MRSDSAGHPRILDYLHKRCHLYTNWFGLTEARPATVGLIRDTAWMPSYDADGQVRRVGGRVNRVMCAAGLARRDAVIVGKNAHSSGSPTPTAGG</sequence>
<accession>A0ABW7KA26</accession>
<dbReference type="EMBL" id="JBIMSN010000065">
    <property type="protein sequence ID" value="MFH5230220.1"/>
    <property type="molecule type" value="Genomic_DNA"/>
</dbReference>
<reference evidence="3 4" key="1">
    <citation type="submission" date="2024-10" db="EMBL/GenBank/DDBJ databases">
        <authorList>
            <person name="Riesco R."/>
        </authorList>
    </citation>
    <scope>NUCLEOTIDE SEQUENCE [LARGE SCALE GENOMIC DNA]</scope>
    <source>
        <strain evidence="2 3">NCIMB 15448</strain>
        <strain evidence="1 4">NCIMB 15450</strain>
    </source>
</reference>
<dbReference type="EMBL" id="JBIMSP010000073">
    <property type="protein sequence ID" value="MFH5245389.1"/>
    <property type="molecule type" value="Genomic_DNA"/>
</dbReference>
<dbReference type="Proteomes" id="UP001609219">
    <property type="component" value="Unassembled WGS sequence"/>
</dbReference>